<sequence>MFTTLPLSLAIASSSLYHNTIYIYYNGLRMLTNDLGLLFVLL</sequence>
<proteinExistence type="predicted"/>
<evidence type="ECO:0000313" key="1">
    <source>
        <dbReference type="EMBL" id="DAD95137.1"/>
    </source>
</evidence>
<reference evidence="1" key="1">
    <citation type="journal article" date="2021" name="Proc. Natl. Acad. Sci. U.S.A.">
        <title>A Catalog of Tens of Thousands of Viruses from Human Metagenomes Reveals Hidden Associations with Chronic Diseases.</title>
        <authorList>
            <person name="Tisza M.J."/>
            <person name="Buck C.B."/>
        </authorList>
    </citation>
    <scope>NUCLEOTIDE SEQUENCE</scope>
    <source>
        <strain evidence="1">CtsNK10</strain>
    </source>
</reference>
<accession>A0A8S5NKA7</accession>
<dbReference type="EMBL" id="BK015191">
    <property type="protein sequence ID" value="DAD95137.1"/>
    <property type="molecule type" value="Genomic_DNA"/>
</dbReference>
<name>A0A8S5NKA7_9CAUD</name>
<protein>
    <submittedName>
        <fullName evidence="1">Uncharacterized protein</fullName>
    </submittedName>
</protein>
<organism evidence="1">
    <name type="scientific">Podoviridae sp. ctsNK10</name>
    <dbReference type="NCBI Taxonomy" id="2826582"/>
    <lineage>
        <taxon>Viruses</taxon>
        <taxon>Duplodnaviria</taxon>
        <taxon>Heunggongvirae</taxon>
        <taxon>Uroviricota</taxon>
        <taxon>Caudoviricetes</taxon>
    </lineage>
</organism>